<dbReference type="AlphaFoldDB" id="A0A1S8CKY8"/>
<comment type="similarity">
    <text evidence="1 6">Belongs to the glycosyl hydrolase 43 family.</text>
</comment>
<feature type="chain" id="PRO_5010588257" description="Alpha-N-arabinofuranosidase" evidence="7">
    <location>
        <begin position="18"/>
        <end position="332"/>
    </location>
</feature>
<keyword evidence="9" id="KW-1185">Reference proteome</keyword>
<dbReference type="InterPro" id="IPR006710">
    <property type="entry name" value="Glyco_hydro_43"/>
</dbReference>
<dbReference type="PANTHER" id="PTHR43817">
    <property type="entry name" value="GLYCOSYL HYDROLASE"/>
    <property type="match status" value="1"/>
</dbReference>
<feature type="site" description="Important for catalytic activity, responsible for pKa modulation of the active site Glu and correct orientation of both the proton donor and substrate" evidence="5">
    <location>
        <position position="147"/>
    </location>
</feature>
<dbReference type="InterPro" id="IPR016828">
    <property type="entry name" value="Alpha-L-arabinofuranosidase"/>
</dbReference>
<evidence type="ECO:0000256" key="5">
    <source>
        <dbReference type="PIRSR" id="PIRSR606710-2"/>
    </source>
</evidence>
<dbReference type="Proteomes" id="UP000216021">
    <property type="component" value="Unassembled WGS sequence"/>
</dbReference>
<feature type="signal peptide" evidence="7">
    <location>
        <begin position="1"/>
        <end position="17"/>
    </location>
</feature>
<evidence type="ECO:0000256" key="6">
    <source>
        <dbReference type="RuleBase" id="RU361187"/>
    </source>
</evidence>
<dbReference type="SUPFAM" id="SSF75005">
    <property type="entry name" value="Arabinanase/levansucrase/invertase"/>
    <property type="match status" value="1"/>
</dbReference>
<organism evidence="8 9">
    <name type="scientific">Serratia oryzae</name>
    <dbReference type="NCBI Taxonomy" id="2034155"/>
    <lineage>
        <taxon>Bacteria</taxon>
        <taxon>Pseudomonadati</taxon>
        <taxon>Pseudomonadota</taxon>
        <taxon>Gammaproteobacteria</taxon>
        <taxon>Enterobacterales</taxon>
        <taxon>Yersiniaceae</taxon>
        <taxon>Serratia</taxon>
    </lineage>
</organism>
<evidence type="ECO:0000256" key="2">
    <source>
        <dbReference type="ARBA" id="ARBA00022729"/>
    </source>
</evidence>
<name>A0A1S8CKY8_9GAMM</name>
<dbReference type="PIRSF" id="PIRSF025414">
    <property type="entry name" value="Alpha-L-arabinofuranosidase"/>
    <property type="match status" value="1"/>
</dbReference>
<evidence type="ECO:0000256" key="7">
    <source>
        <dbReference type="SAM" id="SignalP"/>
    </source>
</evidence>
<reference evidence="8 9" key="1">
    <citation type="submission" date="2016-11" db="EMBL/GenBank/DDBJ databases">
        <title>Rahnella oryzae sp. nov., isolated from rice root.</title>
        <authorList>
            <person name="Zhang X.-X."/>
            <person name="Zhang J."/>
        </authorList>
    </citation>
    <scope>NUCLEOTIDE SEQUENCE [LARGE SCALE GENOMIC DNA]</scope>
    <source>
        <strain evidence="8 9">J11-6</strain>
    </source>
</reference>
<dbReference type="STRING" id="2034155.BMI79_10080"/>
<comment type="caution">
    <text evidence="8">The sequence shown here is derived from an EMBL/GenBank/DDBJ whole genome shotgun (WGS) entry which is preliminary data.</text>
</comment>
<dbReference type="Pfam" id="PF04616">
    <property type="entry name" value="Glyco_hydro_43"/>
    <property type="match status" value="1"/>
</dbReference>
<gene>
    <name evidence="8" type="ORF">BMI79_10080</name>
</gene>
<dbReference type="InterPro" id="IPR023296">
    <property type="entry name" value="Glyco_hydro_beta-prop_sf"/>
</dbReference>
<evidence type="ECO:0000313" key="8">
    <source>
        <dbReference type="EMBL" id="OMQ23873.1"/>
    </source>
</evidence>
<evidence type="ECO:0000313" key="9">
    <source>
        <dbReference type="Proteomes" id="UP000216021"/>
    </source>
</evidence>
<dbReference type="GO" id="GO:0004553">
    <property type="term" value="F:hydrolase activity, hydrolyzing O-glycosyl compounds"/>
    <property type="evidence" value="ECO:0007669"/>
    <property type="project" value="InterPro"/>
</dbReference>
<keyword evidence="4 6" id="KW-0326">Glycosidase</keyword>
<evidence type="ECO:0000256" key="4">
    <source>
        <dbReference type="ARBA" id="ARBA00023295"/>
    </source>
</evidence>
<evidence type="ECO:0000256" key="3">
    <source>
        <dbReference type="ARBA" id="ARBA00022801"/>
    </source>
</evidence>
<dbReference type="GO" id="GO:0005975">
    <property type="term" value="P:carbohydrate metabolic process"/>
    <property type="evidence" value="ECO:0007669"/>
    <property type="project" value="InterPro"/>
</dbReference>
<evidence type="ECO:0000256" key="1">
    <source>
        <dbReference type="ARBA" id="ARBA00009865"/>
    </source>
</evidence>
<dbReference type="Gene3D" id="2.115.10.20">
    <property type="entry name" value="Glycosyl hydrolase domain, family 43"/>
    <property type="match status" value="1"/>
</dbReference>
<dbReference type="PANTHER" id="PTHR43817:SF1">
    <property type="entry name" value="HYDROLASE, FAMILY 43, PUTATIVE (AFU_ORTHOLOGUE AFUA_3G01660)-RELATED"/>
    <property type="match status" value="1"/>
</dbReference>
<sequence>MGIFILLMMGNIMSLQANTTFTNPVLSDGADPWVVHHSDGYYYYTQTTASNITLWRTTDLSDLENAEQKVVWMPKPNSVNSEHVWAPELHYLDGRWYIYFAASAGDMTRQRMYVLQSENSDPFSHYDYPTATQSGKIADTSDKWAIDGTIFEFEGKRYFIWSGWEGDTNEQQRLYIARMATPWQLTGERVEISRPEFAWEQIGTPQVNEAPQVLFNPKGQAFIVYSASGSWTDDYCLGLLLFNGGDPMVAANWRKHPTPVFSKNEAADVYGPGHNGFFTDNHGQAWLIYHTAKFKGAGWAREIHMQPFGWQVNGLPAFGRAIGSQVQQARPN</sequence>
<dbReference type="CDD" id="cd18820">
    <property type="entry name" value="GH43_LbAraf43-like"/>
    <property type="match status" value="1"/>
</dbReference>
<keyword evidence="2 7" id="KW-0732">Signal</keyword>
<proteinExistence type="inferred from homology"/>
<dbReference type="EMBL" id="MOXD01000004">
    <property type="protein sequence ID" value="OMQ23873.1"/>
    <property type="molecule type" value="Genomic_DNA"/>
</dbReference>
<keyword evidence="3 6" id="KW-0378">Hydrolase</keyword>
<accession>A0A1S8CKY8</accession>
<evidence type="ECO:0008006" key="10">
    <source>
        <dbReference type="Google" id="ProtNLM"/>
    </source>
</evidence>
<protein>
    <recommendedName>
        <fullName evidence="10">Alpha-N-arabinofuranosidase</fullName>
    </recommendedName>
</protein>